<name>A0A8E2EYG8_9PEZI</name>
<feature type="compositionally biased region" description="Acidic residues" evidence="1">
    <location>
        <begin position="74"/>
        <end position="83"/>
    </location>
</feature>
<reference evidence="2 3" key="1">
    <citation type="journal article" date="2016" name="Nat. Commun.">
        <title>Ectomycorrhizal ecology is imprinted in the genome of the dominant symbiotic fungus Cenococcum geophilum.</title>
        <authorList>
            <consortium name="DOE Joint Genome Institute"/>
            <person name="Peter M."/>
            <person name="Kohler A."/>
            <person name="Ohm R.A."/>
            <person name="Kuo A."/>
            <person name="Krutzmann J."/>
            <person name="Morin E."/>
            <person name="Arend M."/>
            <person name="Barry K.W."/>
            <person name="Binder M."/>
            <person name="Choi C."/>
            <person name="Clum A."/>
            <person name="Copeland A."/>
            <person name="Grisel N."/>
            <person name="Haridas S."/>
            <person name="Kipfer T."/>
            <person name="LaButti K."/>
            <person name="Lindquist E."/>
            <person name="Lipzen A."/>
            <person name="Maire R."/>
            <person name="Meier B."/>
            <person name="Mihaltcheva S."/>
            <person name="Molinier V."/>
            <person name="Murat C."/>
            <person name="Poggeler S."/>
            <person name="Quandt C.A."/>
            <person name="Sperisen C."/>
            <person name="Tritt A."/>
            <person name="Tisserant E."/>
            <person name="Crous P.W."/>
            <person name="Henrissat B."/>
            <person name="Nehls U."/>
            <person name="Egli S."/>
            <person name="Spatafora J.W."/>
            <person name="Grigoriev I.V."/>
            <person name="Martin F.M."/>
        </authorList>
    </citation>
    <scope>NUCLEOTIDE SEQUENCE [LARGE SCALE GENOMIC DNA]</scope>
    <source>
        <strain evidence="2 3">CBS 207.34</strain>
    </source>
</reference>
<organism evidence="2 3">
    <name type="scientific">Glonium stellatum</name>
    <dbReference type="NCBI Taxonomy" id="574774"/>
    <lineage>
        <taxon>Eukaryota</taxon>
        <taxon>Fungi</taxon>
        <taxon>Dikarya</taxon>
        <taxon>Ascomycota</taxon>
        <taxon>Pezizomycotina</taxon>
        <taxon>Dothideomycetes</taxon>
        <taxon>Pleosporomycetidae</taxon>
        <taxon>Gloniales</taxon>
        <taxon>Gloniaceae</taxon>
        <taxon>Glonium</taxon>
    </lineage>
</organism>
<dbReference type="AlphaFoldDB" id="A0A8E2EYG8"/>
<evidence type="ECO:0000313" key="3">
    <source>
        <dbReference type="Proteomes" id="UP000250140"/>
    </source>
</evidence>
<sequence length="118" mass="13922">MCMIHIRRFSPGPYYQTGPSPHPKPIYLPQNHAQRWHSLRRLWYRVFGVTRWVPSWTYDHQPSDADLPPYNDVNMEDDADLEDGPPTPPNVDDCPELVFDREDRSNYEGEIRHFNGSL</sequence>
<feature type="region of interest" description="Disordered" evidence="1">
    <location>
        <begin position="56"/>
        <end position="96"/>
    </location>
</feature>
<evidence type="ECO:0000313" key="2">
    <source>
        <dbReference type="EMBL" id="OCL06983.1"/>
    </source>
</evidence>
<proteinExistence type="predicted"/>
<protein>
    <submittedName>
        <fullName evidence="2">Uncharacterized protein</fullName>
    </submittedName>
</protein>
<accession>A0A8E2EYG8</accession>
<dbReference type="Proteomes" id="UP000250140">
    <property type="component" value="Unassembled WGS sequence"/>
</dbReference>
<keyword evidence="3" id="KW-1185">Reference proteome</keyword>
<evidence type="ECO:0000256" key="1">
    <source>
        <dbReference type="SAM" id="MobiDB-lite"/>
    </source>
</evidence>
<dbReference type="EMBL" id="KV749941">
    <property type="protein sequence ID" value="OCL06983.1"/>
    <property type="molecule type" value="Genomic_DNA"/>
</dbReference>
<gene>
    <name evidence="2" type="ORF">AOQ84DRAFT_378113</name>
</gene>